<dbReference type="RefSeq" id="WP_269315705.1">
    <property type="nucleotide sequence ID" value="NZ_CP098251.1"/>
</dbReference>
<dbReference type="InterPro" id="IPR036291">
    <property type="entry name" value="NAD(P)-bd_dom_sf"/>
</dbReference>
<proteinExistence type="predicted"/>
<dbReference type="PANTHER" id="PTHR15020:SF50">
    <property type="entry name" value="UPF0659 PROTEIN YMR090W"/>
    <property type="match status" value="1"/>
</dbReference>
<dbReference type="Proteomes" id="UP001164819">
    <property type="component" value="Chromosome"/>
</dbReference>
<evidence type="ECO:0000313" key="2">
    <source>
        <dbReference type="EMBL" id="WAV90735.1"/>
    </source>
</evidence>
<dbReference type="Pfam" id="PF13460">
    <property type="entry name" value="NAD_binding_10"/>
    <property type="match status" value="1"/>
</dbReference>
<name>A0A9E9NSS6_9BURK</name>
<dbReference type="AlphaFoldDB" id="A0A9E9NSS6"/>
<accession>A0A9E9NSS6</accession>
<dbReference type="InterPro" id="IPR016040">
    <property type="entry name" value="NAD(P)-bd_dom"/>
</dbReference>
<dbReference type="Gene3D" id="3.40.50.720">
    <property type="entry name" value="NAD(P)-binding Rossmann-like Domain"/>
    <property type="match status" value="1"/>
</dbReference>
<gene>
    <name evidence="2" type="ORF">NB646_07745</name>
</gene>
<evidence type="ECO:0000259" key="1">
    <source>
        <dbReference type="Pfam" id="PF13460"/>
    </source>
</evidence>
<dbReference type="EMBL" id="CP098251">
    <property type="protein sequence ID" value="WAV90735.1"/>
    <property type="molecule type" value="Genomic_DNA"/>
</dbReference>
<feature type="domain" description="NAD(P)-binding" evidence="1">
    <location>
        <begin position="10"/>
        <end position="199"/>
    </location>
</feature>
<sequence>MKGVDLLIFGATRNTGLSIARLAVGKGERVAAMARKESDVSSLKMLGVTVVRGDAFEVHDCWQTLNETRPRRVISLMGGKNAQGRRVCGEGNINVVRALEGGEPVERFLLVTSMGCGEQYEALNDNVKKFLGEALQAKTEAENYLKKSGLPWTIVRPGGLNDEPASGNFCLLDGPDRNRKGYVSRGDVAAAALQVLDDPVWLRRVVTVQCDRGIKEVAHA</sequence>
<protein>
    <submittedName>
        <fullName evidence="2">SDR family oxidoreductase</fullName>
    </submittedName>
</protein>
<organism evidence="2">
    <name type="scientific">Oxalobacter aliiformigenes</name>
    <dbReference type="NCBI Taxonomy" id="2946593"/>
    <lineage>
        <taxon>Bacteria</taxon>
        <taxon>Pseudomonadati</taxon>
        <taxon>Pseudomonadota</taxon>
        <taxon>Betaproteobacteria</taxon>
        <taxon>Burkholderiales</taxon>
        <taxon>Oxalobacteraceae</taxon>
        <taxon>Oxalobacter</taxon>
    </lineage>
</organism>
<dbReference type="PANTHER" id="PTHR15020">
    <property type="entry name" value="FLAVIN REDUCTASE-RELATED"/>
    <property type="match status" value="1"/>
</dbReference>
<reference evidence="2" key="1">
    <citation type="journal article" date="2022" name="Front. Microbiol.">
        <title>New perspectives on an old grouping: The genomic and phenotypic variability of Oxalobacter formigenes and the implications for calcium oxalate stone prevention.</title>
        <authorList>
            <person name="Chmiel J.A."/>
            <person name="Carr C."/>
            <person name="Stuivenberg G.A."/>
            <person name="Venema R."/>
            <person name="Chanyi R.M."/>
            <person name="Al K.F."/>
            <person name="Giguere D."/>
            <person name="Say H."/>
            <person name="Akouris P.P."/>
            <person name="Dominguez Romero S.A."/>
            <person name="Kwong A."/>
            <person name="Tai V."/>
            <person name="Koval S.F."/>
            <person name="Razvi H."/>
            <person name="Bjazevic J."/>
            <person name="Burton J.P."/>
        </authorList>
    </citation>
    <scope>NUCLEOTIDE SEQUENCE</scope>
    <source>
        <strain evidence="2">OxK</strain>
    </source>
</reference>
<dbReference type="SUPFAM" id="SSF51735">
    <property type="entry name" value="NAD(P)-binding Rossmann-fold domains"/>
    <property type="match status" value="1"/>
</dbReference>